<proteinExistence type="predicted"/>
<gene>
    <name evidence="2" type="ORF">GT019_20965</name>
</gene>
<sequence>MISAVRQTIYKAFGLRIASDIPLPELPLSVSSENGADADVAIATGSPDGLLEVLKNAGSNFARIENRFLFLIPDTAFYCIEDGRKITVCPLAGADPEKVRVYLLGTCMGALLMIRGVLPLHGSAVEIDGKAYAFLGDSGAGKSTLAAAFVSGGYRLVSDDVIAVTQANDGTAVVAPAYPQQKLWQESLDRLGMNRNDGNYRPVYRETTKYAVPVAARFCEKPVPLAGAFELLRSSGGEISVVRLPNLERLRVMMVHTYRNRLIHRLGLETWHFKTAAGFAERMDMHQLGRPPEVFTVNSLAAAIIHIIREGVDNK</sequence>
<feature type="domain" description="HPr kinase/phosphorylase C-terminal" evidence="1">
    <location>
        <begin position="120"/>
        <end position="172"/>
    </location>
</feature>
<dbReference type="RefSeq" id="WP_161745152.1">
    <property type="nucleotide sequence ID" value="NZ_JAAAMV010000020.1"/>
</dbReference>
<organism evidence="2 3">
    <name type="scientific">Paenibacillus glycinis</name>
    <dbReference type="NCBI Taxonomy" id="2697035"/>
    <lineage>
        <taxon>Bacteria</taxon>
        <taxon>Bacillati</taxon>
        <taxon>Bacillota</taxon>
        <taxon>Bacilli</taxon>
        <taxon>Bacillales</taxon>
        <taxon>Paenibacillaceae</taxon>
        <taxon>Paenibacillus</taxon>
    </lineage>
</organism>
<dbReference type="SUPFAM" id="SSF53795">
    <property type="entry name" value="PEP carboxykinase-like"/>
    <property type="match status" value="1"/>
</dbReference>
<evidence type="ECO:0000259" key="1">
    <source>
        <dbReference type="Pfam" id="PF07475"/>
    </source>
</evidence>
<dbReference type="Pfam" id="PF07475">
    <property type="entry name" value="Hpr_kinase_C"/>
    <property type="match status" value="1"/>
</dbReference>
<evidence type="ECO:0000313" key="3">
    <source>
        <dbReference type="Proteomes" id="UP000665561"/>
    </source>
</evidence>
<comment type="caution">
    <text evidence="2">The sequence shown here is derived from an EMBL/GenBank/DDBJ whole genome shotgun (WGS) entry which is preliminary data.</text>
</comment>
<reference evidence="2 3" key="1">
    <citation type="submission" date="2020-01" db="EMBL/GenBank/DDBJ databases">
        <title>Paenibacillus soybeanensis sp. nov. isolated from the nodules of soybean (Glycine max(L.) Merr).</title>
        <authorList>
            <person name="Wang H."/>
        </authorList>
    </citation>
    <scope>NUCLEOTIDE SEQUENCE [LARGE SCALE GENOMIC DNA]</scope>
    <source>
        <strain evidence="2 3">T1</strain>
    </source>
</reference>
<dbReference type="EMBL" id="JAAAMV010000020">
    <property type="protein sequence ID" value="NBD26349.1"/>
    <property type="molecule type" value="Genomic_DNA"/>
</dbReference>
<accession>A0ABW9XUJ5</accession>
<dbReference type="Proteomes" id="UP000665561">
    <property type="component" value="Unassembled WGS sequence"/>
</dbReference>
<evidence type="ECO:0000313" key="2">
    <source>
        <dbReference type="EMBL" id="NBD26349.1"/>
    </source>
</evidence>
<keyword evidence="3" id="KW-1185">Reference proteome</keyword>
<dbReference type="InterPro" id="IPR027417">
    <property type="entry name" value="P-loop_NTPase"/>
</dbReference>
<protein>
    <submittedName>
        <fullName evidence="2">Aldolase</fullName>
    </submittedName>
</protein>
<dbReference type="InterPro" id="IPR011104">
    <property type="entry name" value="Hpr_kin/Pase_C"/>
</dbReference>
<dbReference type="Gene3D" id="3.40.50.300">
    <property type="entry name" value="P-loop containing nucleotide triphosphate hydrolases"/>
    <property type="match status" value="1"/>
</dbReference>
<name>A0ABW9XUJ5_9BACL</name>